<evidence type="ECO:0000256" key="1">
    <source>
        <dbReference type="ARBA" id="ARBA00022729"/>
    </source>
</evidence>
<dbReference type="AlphaFoldDB" id="A0A8J2PZE8"/>
<feature type="active site" description="Proton donor" evidence="4">
    <location>
        <position position="195"/>
    </location>
</feature>
<comment type="caution">
    <text evidence="8">The sequence shown here is derived from an EMBL/GenBank/DDBJ whole genome shotgun (WGS) entry which is preliminary data.</text>
</comment>
<dbReference type="Proteomes" id="UP000708208">
    <property type="component" value="Unassembled WGS sequence"/>
</dbReference>
<organism evidence="8 9">
    <name type="scientific">Allacma fusca</name>
    <dbReference type="NCBI Taxonomy" id="39272"/>
    <lineage>
        <taxon>Eukaryota</taxon>
        <taxon>Metazoa</taxon>
        <taxon>Ecdysozoa</taxon>
        <taxon>Arthropoda</taxon>
        <taxon>Hexapoda</taxon>
        <taxon>Collembola</taxon>
        <taxon>Symphypleona</taxon>
        <taxon>Sminthuridae</taxon>
        <taxon>Allacma</taxon>
    </lineage>
</organism>
<feature type="site" description="Important for catalytic activity, responsible for pKa modulation of the active site Glu and correct orientation of both the proton donor and substrate" evidence="5">
    <location>
        <position position="143"/>
    </location>
</feature>
<dbReference type="GO" id="GO:0004553">
    <property type="term" value="F:hydrolase activity, hydrolyzing O-glycosyl compounds"/>
    <property type="evidence" value="ECO:0007669"/>
    <property type="project" value="InterPro"/>
</dbReference>
<evidence type="ECO:0000256" key="6">
    <source>
        <dbReference type="RuleBase" id="RU361187"/>
    </source>
</evidence>
<name>A0A8J2PZE8_9HEXA</name>
<dbReference type="InterPro" id="IPR006710">
    <property type="entry name" value="Glyco_hydro_43"/>
</dbReference>
<dbReference type="PANTHER" id="PTHR43817:SF1">
    <property type="entry name" value="HYDROLASE, FAMILY 43, PUTATIVE (AFU_ORTHOLOGUE AFUA_3G01660)-RELATED"/>
    <property type="match status" value="1"/>
</dbReference>
<evidence type="ECO:0000313" key="9">
    <source>
        <dbReference type="Proteomes" id="UP000708208"/>
    </source>
</evidence>
<dbReference type="OrthoDB" id="272289at2759"/>
<evidence type="ECO:0000256" key="3">
    <source>
        <dbReference type="ARBA" id="ARBA00023295"/>
    </source>
</evidence>
<dbReference type="Pfam" id="PF04616">
    <property type="entry name" value="Glyco_hydro_43"/>
    <property type="match status" value="1"/>
</dbReference>
<comment type="similarity">
    <text evidence="6">Belongs to the glycosyl hydrolase 43 family.</text>
</comment>
<dbReference type="CDD" id="cd18820">
    <property type="entry name" value="GH43_LbAraf43-like"/>
    <property type="match status" value="1"/>
</dbReference>
<keyword evidence="9" id="KW-1185">Reference proteome</keyword>
<keyword evidence="1 7" id="KW-0732">Signal</keyword>
<evidence type="ECO:0000256" key="5">
    <source>
        <dbReference type="PIRSR" id="PIRSR606710-2"/>
    </source>
</evidence>
<feature type="active site" description="Proton acceptor" evidence="4">
    <location>
        <position position="36"/>
    </location>
</feature>
<proteinExistence type="inferred from homology"/>
<reference evidence="8" key="1">
    <citation type="submission" date="2021-06" db="EMBL/GenBank/DDBJ databases">
        <authorList>
            <person name="Hodson N. C."/>
            <person name="Mongue J. A."/>
            <person name="Jaron S. K."/>
        </authorList>
    </citation>
    <scope>NUCLEOTIDE SEQUENCE</scope>
</reference>
<keyword evidence="3 6" id="KW-0326">Glycosidase</keyword>
<feature type="signal peptide" evidence="7">
    <location>
        <begin position="1"/>
        <end position="21"/>
    </location>
</feature>
<protein>
    <submittedName>
        <fullName evidence="8">Uncharacterized protein</fullName>
    </submittedName>
</protein>
<evidence type="ECO:0000256" key="7">
    <source>
        <dbReference type="SAM" id="SignalP"/>
    </source>
</evidence>
<evidence type="ECO:0000256" key="2">
    <source>
        <dbReference type="ARBA" id="ARBA00022801"/>
    </source>
</evidence>
<sequence>MLRLTSAVFVGILFHIYSTQAQSTFTNPIFDTRSADPAVLRHGNYYYIPLSTNGERQLTLYRSSKLSNFRNADTKVVYNAAEGESDIWASEMHEVDGQVYIYFSMRRDDHRVYAIQAEDPNNPMGNWGPVIPIMGNWDRGGIDGTILKHGNGQQYFSWVTDGALWIARLINATTVHESRLRLRKDTLDWECCQNEGAYFFYHDNVSYMVFSGGDTWDPNYALGMMSIDGDKDPMNPSHWWFGEEKPVFWRNDEEDVYGPGHSSFTTSPDGTEIWMVYHGASTPSYTERIARIDKITFDENGKPVFPRPSVIISPKLEIILVMKLDSSKVASQLLSPLKIFSGLKLKYFRNGSDNDTGRASTCKQFGQERG</sequence>
<dbReference type="EMBL" id="CAJVCH010570111">
    <property type="protein sequence ID" value="CAG7834102.1"/>
    <property type="molecule type" value="Genomic_DNA"/>
</dbReference>
<feature type="chain" id="PRO_5035184121" evidence="7">
    <location>
        <begin position="22"/>
        <end position="370"/>
    </location>
</feature>
<accession>A0A8J2PZE8</accession>
<keyword evidence="2 6" id="KW-0378">Hydrolase</keyword>
<dbReference type="GO" id="GO:0005975">
    <property type="term" value="P:carbohydrate metabolic process"/>
    <property type="evidence" value="ECO:0007669"/>
    <property type="project" value="InterPro"/>
</dbReference>
<gene>
    <name evidence="8" type="ORF">AFUS01_LOCUS43640</name>
</gene>
<evidence type="ECO:0000313" key="8">
    <source>
        <dbReference type="EMBL" id="CAG7834102.1"/>
    </source>
</evidence>
<evidence type="ECO:0000256" key="4">
    <source>
        <dbReference type="PIRSR" id="PIRSR606710-1"/>
    </source>
</evidence>
<dbReference type="PANTHER" id="PTHR43817">
    <property type="entry name" value="GLYCOSYL HYDROLASE"/>
    <property type="match status" value="1"/>
</dbReference>